<dbReference type="Pfam" id="PF00724">
    <property type="entry name" value="Oxidored_FMN"/>
    <property type="match status" value="1"/>
</dbReference>
<sequence length="364" mass="39301">MAHDILFTPLQVGNTELQNRILMAPLTRLRATEPDDIPSPLAAEYYAQRASAGLIITEATQVSYQAKGYAGAPGLHTDEQQAAWTEIVQAVHARGGKIAVQLWHTGLVSHQSLQPGGQAPISASAAAIDARTSLRDEQGRTIRAATSPARAASLADIQQVIADYAAATARARAAGFDFIEIHGAHGYLLSQFWAAAINQRQDEYGGSRENRARLMLNVLDACISAWDRQHVGIRLSPLGAFNSVDFGYEEEDSLWLMAQINQRAPAFLHLSEPDWAGGLPYSQHFRQRIRQTFNGPIFAAGAYDATKAEQLIGEHLIDAAAFGRAYIANPDLPERIAQNAPLNAVDNATTYGGGAAGYTDYPSP</sequence>
<feature type="domain" description="NADH:flavin oxidoreductase/NADH oxidase N-terminal" evidence="4">
    <location>
        <begin position="6"/>
        <end position="343"/>
    </location>
</feature>
<comment type="similarity">
    <text evidence="2">Belongs to the NADH:flavin oxidoreductase/NADH oxidase family.</text>
</comment>
<evidence type="ECO:0000256" key="2">
    <source>
        <dbReference type="ARBA" id="ARBA00005979"/>
    </source>
</evidence>
<dbReference type="GO" id="GO:0016628">
    <property type="term" value="F:oxidoreductase activity, acting on the CH-CH group of donors, NAD or NADP as acceptor"/>
    <property type="evidence" value="ECO:0007669"/>
    <property type="project" value="UniProtKB-ARBA"/>
</dbReference>
<dbReference type="InterPro" id="IPR045247">
    <property type="entry name" value="Oye-like"/>
</dbReference>
<dbReference type="RefSeq" id="WP_230340398.1">
    <property type="nucleotide sequence ID" value="NZ_CP069798.1"/>
</dbReference>
<dbReference type="NCBIfam" id="NF007899">
    <property type="entry name" value="PRK10605.1"/>
    <property type="match status" value="1"/>
</dbReference>
<protein>
    <submittedName>
        <fullName evidence="5">N-ethylmaleimide reductase</fullName>
        <ecNumber evidence="5">1.3.1.-</ecNumber>
    </submittedName>
</protein>
<dbReference type="InterPro" id="IPR001155">
    <property type="entry name" value="OxRdtase_FMN_N"/>
</dbReference>
<organism evidence="5 6">
    <name type="scientific">Paralysiella testudinis</name>
    <dbReference type="NCBI Taxonomy" id="2809020"/>
    <lineage>
        <taxon>Bacteria</taxon>
        <taxon>Pseudomonadati</taxon>
        <taxon>Pseudomonadota</taxon>
        <taxon>Betaproteobacteria</taxon>
        <taxon>Neisseriales</taxon>
        <taxon>Neisseriaceae</taxon>
        <taxon>Paralysiella</taxon>
    </lineage>
</organism>
<dbReference type="PANTHER" id="PTHR22893">
    <property type="entry name" value="NADH OXIDOREDUCTASE-RELATED"/>
    <property type="match status" value="1"/>
</dbReference>
<evidence type="ECO:0000256" key="3">
    <source>
        <dbReference type="ARBA" id="ARBA00023002"/>
    </source>
</evidence>
<dbReference type="FunFam" id="3.20.20.70:FF:000059">
    <property type="entry name" value="N-ethylmaleimide reductase, FMN-linked"/>
    <property type="match status" value="1"/>
</dbReference>
<dbReference type="InterPro" id="IPR013785">
    <property type="entry name" value="Aldolase_TIM"/>
</dbReference>
<dbReference type="EMBL" id="CP069798">
    <property type="protein sequence ID" value="QRQ83102.1"/>
    <property type="molecule type" value="Genomic_DNA"/>
</dbReference>
<keyword evidence="3 5" id="KW-0560">Oxidoreductase</keyword>
<dbReference type="CDD" id="cd02933">
    <property type="entry name" value="OYE_like_FMN"/>
    <property type="match status" value="1"/>
</dbReference>
<reference evidence="5" key="1">
    <citation type="submission" date="2021-02" db="EMBL/GenBank/DDBJ databases">
        <title>Neisseriaceae sp. 26B isolated from the cloaca of a Common Toad-headed Turtle (Mesoclemmys nasuta).</title>
        <authorList>
            <person name="Spergser J."/>
            <person name="Busse H.-J."/>
        </authorList>
    </citation>
    <scope>NUCLEOTIDE SEQUENCE</scope>
    <source>
        <strain evidence="5">26B</strain>
    </source>
</reference>
<dbReference type="GO" id="GO:0005829">
    <property type="term" value="C:cytosol"/>
    <property type="evidence" value="ECO:0007669"/>
    <property type="project" value="TreeGrafter"/>
</dbReference>
<evidence type="ECO:0000256" key="1">
    <source>
        <dbReference type="ARBA" id="ARBA00001917"/>
    </source>
</evidence>
<keyword evidence="6" id="KW-1185">Reference proteome</keyword>
<accession>A0A892ZJI9</accession>
<proteinExistence type="inferred from homology"/>
<dbReference type="SUPFAM" id="SSF51395">
    <property type="entry name" value="FMN-linked oxidoreductases"/>
    <property type="match status" value="1"/>
</dbReference>
<dbReference type="AlphaFoldDB" id="A0A892ZJI9"/>
<evidence type="ECO:0000313" key="6">
    <source>
        <dbReference type="Proteomes" id="UP000653156"/>
    </source>
</evidence>
<dbReference type="Gene3D" id="3.20.20.70">
    <property type="entry name" value="Aldolase class I"/>
    <property type="match status" value="1"/>
</dbReference>
<gene>
    <name evidence="5" type="primary">nemA</name>
    <name evidence="5" type="ORF">JQU52_07025</name>
</gene>
<evidence type="ECO:0000259" key="4">
    <source>
        <dbReference type="Pfam" id="PF00724"/>
    </source>
</evidence>
<name>A0A892ZJI9_9NEIS</name>
<dbReference type="EC" id="1.3.1.-" evidence="5"/>
<dbReference type="KEGG" id="ptes:JQU52_07025"/>
<comment type="cofactor">
    <cofactor evidence="1">
        <name>FMN</name>
        <dbReference type="ChEBI" id="CHEBI:58210"/>
    </cofactor>
</comment>
<dbReference type="GO" id="GO:0010181">
    <property type="term" value="F:FMN binding"/>
    <property type="evidence" value="ECO:0007669"/>
    <property type="project" value="InterPro"/>
</dbReference>
<dbReference type="Proteomes" id="UP000653156">
    <property type="component" value="Chromosome"/>
</dbReference>
<dbReference type="PANTHER" id="PTHR22893:SF91">
    <property type="entry name" value="NADPH DEHYDROGENASE 2-RELATED"/>
    <property type="match status" value="1"/>
</dbReference>
<evidence type="ECO:0000313" key="5">
    <source>
        <dbReference type="EMBL" id="QRQ83102.1"/>
    </source>
</evidence>